<dbReference type="EMBL" id="GG693889">
    <property type="protein sequence ID" value="EES51501.1"/>
    <property type="molecule type" value="Genomic_DNA"/>
</dbReference>
<feature type="region of interest" description="Disordered" evidence="1">
    <location>
        <begin position="1"/>
        <end position="37"/>
    </location>
</feature>
<dbReference type="Proteomes" id="UP000009374">
    <property type="component" value="Unassembled WGS sequence"/>
</dbReference>
<evidence type="ECO:0000313" key="2">
    <source>
        <dbReference type="EMBL" id="EES51501.1"/>
    </source>
</evidence>
<proteinExistence type="predicted"/>
<name>C6I0Y2_9BACT</name>
<dbReference type="AlphaFoldDB" id="C6I0Y2"/>
<reference evidence="2 3" key="1">
    <citation type="journal article" date="2009" name="Appl. Environ. Microbiol.">
        <title>Community genomic and proteomic analyses of chemoautotrophic iron-oxidizing "Leptospirillum rubarum" (Group II) and "Leptospirillum ferrodiazotrophum" (Group III) bacteria in acid mine drainage biofilms.</title>
        <authorList>
            <person name="Goltsman D.S."/>
            <person name="Denef V.J."/>
            <person name="Singer S.W."/>
            <person name="VerBerkmoes N.C."/>
            <person name="Lefsrud M."/>
            <person name="Mueller R.S."/>
            <person name="Dick G.J."/>
            <person name="Sun C.L."/>
            <person name="Wheeler K.E."/>
            <person name="Zemla A."/>
            <person name="Baker B.J."/>
            <person name="Hauser L."/>
            <person name="Land M."/>
            <person name="Shah M.B."/>
            <person name="Thelen M.P."/>
            <person name="Hettich R.L."/>
            <person name="Banfield J.F."/>
        </authorList>
    </citation>
    <scope>NUCLEOTIDE SEQUENCE [LARGE SCALE GENOMIC DNA]</scope>
</reference>
<evidence type="ECO:0000256" key="1">
    <source>
        <dbReference type="SAM" id="MobiDB-lite"/>
    </source>
</evidence>
<organism evidence="2 3">
    <name type="scientific">Leptospirillum ferrodiazotrophum</name>
    <dbReference type="NCBI Taxonomy" id="412449"/>
    <lineage>
        <taxon>Bacteria</taxon>
        <taxon>Pseudomonadati</taxon>
        <taxon>Nitrospirota</taxon>
        <taxon>Nitrospiria</taxon>
        <taxon>Nitrospirales</taxon>
        <taxon>Nitrospiraceae</taxon>
        <taxon>Leptospirillum</taxon>
    </lineage>
</organism>
<gene>
    <name evidence="2" type="ORF">UBAL3_96120046</name>
</gene>
<sequence length="413" mass="42839">MDALFFPTSGPDKEATAEKNQSPFAPVEGDRSAFSANGGTYSDTEDLLLKIVPQPTLTGSQVEIDNDGYAPTGAVVLNVTGVVNEAFVPGGQFTVNASTSVGMNAGTLSYQLPVPLSSLRETGGVDLSAVSYRVGSGISPFGTGESSYQLAALGVQGANAAADVWLMQAPIEKNDRSLSFRETLFGKTFSDSLSRTVMNVRTLEGATFGVSGSRTAGSLSASFFVNLTAYDLSPAAGDSPLNPYYFSTAGLQTYGTAGGSLQWTLSPLYSLTLATSDQQYVGGGQLDPMMQAILGGPANLMALPTASLFGNDLYFFSLTGTRKDGASFGTFASSVFVDAGEVRGIGTAASAAGPGVEESFDTGHRFFAKLDLATPLGALPTEYLSRTLPALMGGNLSQGGIMLQCWLSLGVRY</sequence>
<protein>
    <submittedName>
        <fullName evidence="2">Uncharacterized protein</fullName>
    </submittedName>
</protein>
<evidence type="ECO:0000313" key="3">
    <source>
        <dbReference type="Proteomes" id="UP000009374"/>
    </source>
</evidence>
<accession>C6I0Y2</accession>
<keyword evidence="3" id="KW-1185">Reference proteome</keyword>